<evidence type="ECO:0000313" key="3">
    <source>
        <dbReference type="Proteomes" id="UP000028488"/>
    </source>
</evidence>
<dbReference type="Pfam" id="PF06912">
    <property type="entry name" value="DUF1275"/>
    <property type="match status" value="1"/>
</dbReference>
<dbReference type="AlphaFoldDB" id="A0A076EMT1"/>
<name>A0A076EMT1_RHOOP</name>
<feature type="transmembrane region" description="Helical" evidence="1">
    <location>
        <begin position="60"/>
        <end position="78"/>
    </location>
</feature>
<evidence type="ECO:0000256" key="1">
    <source>
        <dbReference type="SAM" id="Phobius"/>
    </source>
</evidence>
<dbReference type="RefSeq" id="WP_128640340.1">
    <property type="nucleotide sequence ID" value="NZ_CP008947.1"/>
</dbReference>
<sequence>MEVPKTSTTLRFALLLTAAGGFLDAYTYISRGGVFANAQTGNVILMAIDLSERHFHAARAHLWPILAFIVGVAFAHLLKGELAHSVFDHPIRIAMGAQVVVLVAVAFVPPDVPNALVTVPIAFVAAMQFGLFRTIGSLSYIAVATTGNLMRFTESAYAAFIEKVPESRQHTRVYAAIVSSFAGGAVVGAFATRYFGGSAAWIPAALLCGALVLFYIDDRRRRRL</sequence>
<feature type="transmembrane region" description="Helical" evidence="1">
    <location>
        <begin position="90"/>
        <end position="109"/>
    </location>
</feature>
<dbReference type="eggNOG" id="COG3619">
    <property type="taxonomic scope" value="Bacteria"/>
</dbReference>
<dbReference type="PANTHER" id="PTHR37314">
    <property type="entry name" value="SLR0142 PROTEIN"/>
    <property type="match status" value="1"/>
</dbReference>
<evidence type="ECO:0008006" key="4">
    <source>
        <dbReference type="Google" id="ProtNLM"/>
    </source>
</evidence>
<keyword evidence="1" id="KW-0472">Membrane</keyword>
<feature type="transmembrane region" description="Helical" evidence="1">
    <location>
        <begin position="12"/>
        <end position="29"/>
    </location>
</feature>
<proteinExistence type="predicted"/>
<reference evidence="2 3" key="1">
    <citation type="submission" date="2014-07" db="EMBL/GenBank/DDBJ databases">
        <title>Genome Sequence of Rhodococcus opacus Strain R7, a Biodegrader of Mono- and Polycyclic Aromatic Hydrocarbons.</title>
        <authorList>
            <person name="Di Gennaro P."/>
            <person name="Zampolli J."/>
            <person name="Presti I."/>
            <person name="Cappelletti M."/>
            <person name="D'Ursi P."/>
            <person name="Orro A."/>
            <person name="Mezzelani A."/>
            <person name="Milanesi L."/>
        </authorList>
    </citation>
    <scope>NUCLEOTIDE SEQUENCE [LARGE SCALE GENOMIC DNA]</scope>
    <source>
        <strain evidence="2 3">R7</strain>
    </source>
</reference>
<feature type="transmembrane region" description="Helical" evidence="1">
    <location>
        <begin position="198"/>
        <end position="216"/>
    </location>
</feature>
<evidence type="ECO:0000313" key="2">
    <source>
        <dbReference type="EMBL" id="AII07096.1"/>
    </source>
</evidence>
<protein>
    <recommendedName>
        <fullName evidence="4">DUF1275 domain-containing protein</fullName>
    </recommendedName>
</protein>
<feature type="transmembrane region" description="Helical" evidence="1">
    <location>
        <begin position="173"/>
        <end position="192"/>
    </location>
</feature>
<accession>A0A076EMT1</accession>
<dbReference type="EMBL" id="CP008947">
    <property type="protein sequence ID" value="AII07096.1"/>
    <property type="molecule type" value="Genomic_DNA"/>
</dbReference>
<keyword evidence="1" id="KW-0812">Transmembrane</keyword>
<dbReference type="PANTHER" id="PTHR37314:SF4">
    <property type="entry name" value="UPF0700 TRANSMEMBRANE PROTEIN YOAK"/>
    <property type="match status" value="1"/>
</dbReference>
<organism evidence="2 3">
    <name type="scientific">Rhodococcus opacus</name>
    <name type="common">Nocardia opaca</name>
    <dbReference type="NCBI Taxonomy" id="37919"/>
    <lineage>
        <taxon>Bacteria</taxon>
        <taxon>Bacillati</taxon>
        <taxon>Actinomycetota</taxon>
        <taxon>Actinomycetes</taxon>
        <taxon>Mycobacteriales</taxon>
        <taxon>Nocardiaceae</taxon>
        <taxon>Rhodococcus</taxon>
    </lineage>
</organism>
<dbReference type="Proteomes" id="UP000028488">
    <property type="component" value="Chromosome"/>
</dbReference>
<keyword evidence="1" id="KW-1133">Transmembrane helix</keyword>
<gene>
    <name evidence="2" type="ORF">EP51_21540</name>
</gene>
<feature type="transmembrane region" description="Helical" evidence="1">
    <location>
        <begin position="121"/>
        <end position="143"/>
    </location>
</feature>
<dbReference type="InterPro" id="IPR010699">
    <property type="entry name" value="DUF1275"/>
</dbReference>